<feature type="transmembrane region" description="Helical" evidence="1">
    <location>
        <begin position="90"/>
        <end position="112"/>
    </location>
</feature>
<comment type="caution">
    <text evidence="2">The sequence shown here is derived from an EMBL/GenBank/DDBJ whole genome shotgun (WGS) entry which is preliminary data.</text>
</comment>
<keyword evidence="3" id="KW-1185">Reference proteome</keyword>
<keyword evidence="1" id="KW-1133">Transmembrane helix</keyword>
<dbReference type="AlphaFoldDB" id="A0A087AYP7"/>
<accession>A0A087AYP7</accession>
<reference evidence="2 3" key="1">
    <citation type="submission" date="2014-03" db="EMBL/GenBank/DDBJ databases">
        <title>Genomics of Bifidobacteria.</title>
        <authorList>
            <person name="Ventura M."/>
            <person name="Milani C."/>
            <person name="Lugli G.A."/>
        </authorList>
    </citation>
    <scope>NUCLEOTIDE SEQUENCE [LARGE SCALE GENOMIC DNA]</scope>
    <source>
        <strain evidence="2 3">LMG 10738</strain>
    </source>
</reference>
<gene>
    <name evidence="2" type="ORF">BCUN_1509</name>
</gene>
<protein>
    <submittedName>
        <fullName evidence="2">Uncharacterized protein</fullName>
    </submittedName>
</protein>
<name>A0A087AYP7_9BIFI</name>
<evidence type="ECO:0000313" key="2">
    <source>
        <dbReference type="EMBL" id="KFI63897.1"/>
    </source>
</evidence>
<feature type="transmembrane region" description="Helical" evidence="1">
    <location>
        <begin position="187"/>
        <end position="205"/>
    </location>
</feature>
<dbReference type="eggNOG" id="ENOG502ZMCZ">
    <property type="taxonomic scope" value="Bacteria"/>
</dbReference>
<evidence type="ECO:0000256" key="1">
    <source>
        <dbReference type="SAM" id="Phobius"/>
    </source>
</evidence>
<proteinExistence type="predicted"/>
<dbReference type="Proteomes" id="UP000029067">
    <property type="component" value="Unassembled WGS sequence"/>
</dbReference>
<evidence type="ECO:0000313" key="3">
    <source>
        <dbReference type="Proteomes" id="UP000029067"/>
    </source>
</evidence>
<dbReference type="STRING" id="1688.BCUN_1509"/>
<feature type="transmembrane region" description="Helical" evidence="1">
    <location>
        <begin position="34"/>
        <end position="55"/>
    </location>
</feature>
<dbReference type="EMBL" id="JGYV01000006">
    <property type="protein sequence ID" value="KFI63897.1"/>
    <property type="molecule type" value="Genomic_DNA"/>
</dbReference>
<keyword evidence="1" id="KW-0812">Transmembrane</keyword>
<organism evidence="2 3">
    <name type="scientific">Bifidobacterium cuniculi</name>
    <dbReference type="NCBI Taxonomy" id="1688"/>
    <lineage>
        <taxon>Bacteria</taxon>
        <taxon>Bacillati</taxon>
        <taxon>Actinomycetota</taxon>
        <taxon>Actinomycetes</taxon>
        <taxon>Bifidobacteriales</taxon>
        <taxon>Bifidobacteriaceae</taxon>
        <taxon>Bifidobacterium</taxon>
    </lineage>
</organism>
<feature type="transmembrane region" description="Helical" evidence="1">
    <location>
        <begin position="67"/>
        <end position="84"/>
    </location>
</feature>
<keyword evidence="1" id="KW-0472">Membrane</keyword>
<sequence length="208" mass="22230">MHPGDSSRWAVAVAGVLCMGAVMPFLPWAAHHAVFVALCAMSAVACCAACVNAFPGGGTRMHGVARANMVVGLLGTLASGATLLCDLSPALLAALVISVAICAMQLMPNLVVHVPDRYLVEWRTYMSTRWTVRGTIPQEARILRARDVQPDMDGFLASYDAGIVWCTCLVPLAYAGLAQWAPADTPWSRIGLLVLTVSLVCWLLLRPR</sequence>
<feature type="transmembrane region" description="Helical" evidence="1">
    <location>
        <begin position="162"/>
        <end position="181"/>
    </location>
</feature>
<feature type="transmembrane region" description="Helical" evidence="1">
    <location>
        <begin position="9"/>
        <end position="28"/>
    </location>
</feature>